<dbReference type="SUPFAM" id="SSF55718">
    <property type="entry name" value="SCP-like"/>
    <property type="match status" value="1"/>
</dbReference>
<dbReference type="InterPro" id="IPR003033">
    <property type="entry name" value="SCP2_sterol-bd_dom"/>
</dbReference>
<dbReference type="InterPro" id="IPR036527">
    <property type="entry name" value="SCP2_sterol-bd_dom_sf"/>
</dbReference>
<organism evidence="2 3">
    <name type="scientific">Lacihabitans soyangensis</name>
    <dbReference type="NCBI Taxonomy" id="869394"/>
    <lineage>
        <taxon>Bacteria</taxon>
        <taxon>Pseudomonadati</taxon>
        <taxon>Bacteroidota</taxon>
        <taxon>Cytophagia</taxon>
        <taxon>Cytophagales</taxon>
        <taxon>Leadbetterellaceae</taxon>
        <taxon>Lacihabitans</taxon>
    </lineage>
</organism>
<dbReference type="Pfam" id="PF02036">
    <property type="entry name" value="SCP2"/>
    <property type="match status" value="1"/>
</dbReference>
<evidence type="ECO:0000313" key="2">
    <source>
        <dbReference type="EMBL" id="MCP9763605.1"/>
    </source>
</evidence>
<comment type="caution">
    <text evidence="2">The sequence shown here is derived from an EMBL/GenBank/DDBJ whole genome shotgun (WGS) entry which is preliminary data.</text>
</comment>
<gene>
    <name evidence="2" type="ORF">EGI31_11615</name>
</gene>
<protein>
    <recommendedName>
        <fullName evidence="1">SCP2 domain-containing protein</fullName>
    </recommendedName>
</protein>
<evidence type="ECO:0000313" key="3">
    <source>
        <dbReference type="Proteomes" id="UP001204144"/>
    </source>
</evidence>
<reference evidence="2 3" key="1">
    <citation type="submission" date="2018-11" db="EMBL/GenBank/DDBJ databases">
        <title>Novel bacteria species description.</title>
        <authorList>
            <person name="Han J.-H."/>
        </authorList>
    </citation>
    <scope>NUCLEOTIDE SEQUENCE [LARGE SCALE GENOMIC DNA]</scope>
    <source>
        <strain evidence="2 3">KCTC23259</strain>
    </source>
</reference>
<name>A0AAE3H5X3_9BACT</name>
<dbReference type="RefSeq" id="WP_255037382.1">
    <property type="nucleotide sequence ID" value="NZ_RJUF01000033.1"/>
</dbReference>
<keyword evidence="3" id="KW-1185">Reference proteome</keyword>
<evidence type="ECO:0000259" key="1">
    <source>
        <dbReference type="Pfam" id="PF02036"/>
    </source>
</evidence>
<accession>A0AAE3H5X3</accession>
<dbReference type="Proteomes" id="UP001204144">
    <property type="component" value="Unassembled WGS sequence"/>
</dbReference>
<proteinExistence type="predicted"/>
<dbReference type="EMBL" id="RJUF01000033">
    <property type="protein sequence ID" value="MCP9763605.1"/>
    <property type="molecule type" value="Genomic_DNA"/>
</dbReference>
<dbReference type="Gene3D" id="3.30.1050.10">
    <property type="entry name" value="SCP2 sterol-binding domain"/>
    <property type="match status" value="1"/>
</dbReference>
<dbReference type="AlphaFoldDB" id="A0AAE3H5X3"/>
<sequence>MTINDYFEKLTTKINPSDLEGISTKINFDLKGKEMHLVVNDGAISANEGLADEAEVSITAKEEDLLSIIQGETNPMMAMMMGKIKISNPGAMMKYAKILGLM</sequence>
<feature type="domain" description="SCP2" evidence="1">
    <location>
        <begin position="7"/>
        <end position="99"/>
    </location>
</feature>